<keyword evidence="2" id="KW-1185">Reference proteome</keyword>
<evidence type="ECO:0000313" key="2">
    <source>
        <dbReference type="Proteomes" id="UP000627369"/>
    </source>
</evidence>
<proteinExistence type="predicted"/>
<accession>A0A919G6V7</accession>
<dbReference type="AlphaFoldDB" id="A0A919G6V7"/>
<organism evidence="1 2">
    <name type="scientific">Promicromonospora soli</name>
    <dbReference type="NCBI Taxonomy" id="2035533"/>
    <lineage>
        <taxon>Bacteria</taxon>
        <taxon>Bacillati</taxon>
        <taxon>Actinomycetota</taxon>
        <taxon>Actinomycetes</taxon>
        <taxon>Micrococcales</taxon>
        <taxon>Promicromonosporaceae</taxon>
        <taxon>Promicromonospora</taxon>
    </lineage>
</organism>
<protein>
    <submittedName>
        <fullName evidence="1">Uncharacterized protein</fullName>
    </submittedName>
</protein>
<reference evidence="1" key="2">
    <citation type="submission" date="2020-09" db="EMBL/GenBank/DDBJ databases">
        <authorList>
            <person name="Sun Q."/>
            <person name="Zhou Y."/>
        </authorList>
    </citation>
    <scope>NUCLEOTIDE SEQUENCE</scope>
    <source>
        <strain evidence="1">CGMCC 4.7398</strain>
    </source>
</reference>
<reference evidence="1" key="1">
    <citation type="journal article" date="2014" name="Int. J. Syst. Evol. Microbiol.">
        <title>Complete genome sequence of Corynebacterium casei LMG S-19264T (=DSM 44701T), isolated from a smear-ripened cheese.</title>
        <authorList>
            <consortium name="US DOE Joint Genome Institute (JGI-PGF)"/>
            <person name="Walter F."/>
            <person name="Albersmeier A."/>
            <person name="Kalinowski J."/>
            <person name="Ruckert C."/>
        </authorList>
    </citation>
    <scope>NUCLEOTIDE SEQUENCE</scope>
    <source>
        <strain evidence="1">CGMCC 4.7398</strain>
    </source>
</reference>
<name>A0A919G6V7_9MICO</name>
<comment type="caution">
    <text evidence="1">The sequence shown here is derived from an EMBL/GenBank/DDBJ whole genome shotgun (WGS) entry which is preliminary data.</text>
</comment>
<sequence>MNFVWATRGRSWGFRFLRDGGFPDPLPVYDHAFAGTEDEPTTYRRVGTQVALRFPDPDGRSDEAGRVIPHDIVVLPPLADDIRSVDDGQRIVWPLIADAFKSLWDLKRPLSATDIRRAFGDDPASLGSDEEHRP</sequence>
<dbReference type="EMBL" id="BNAS01000009">
    <property type="protein sequence ID" value="GHH79148.1"/>
    <property type="molecule type" value="Genomic_DNA"/>
</dbReference>
<gene>
    <name evidence="1" type="ORF">GCM10017772_44190</name>
</gene>
<dbReference type="RefSeq" id="WP_189671463.1">
    <property type="nucleotide sequence ID" value="NZ_BNAS01000009.1"/>
</dbReference>
<evidence type="ECO:0000313" key="1">
    <source>
        <dbReference type="EMBL" id="GHH79148.1"/>
    </source>
</evidence>
<dbReference type="Proteomes" id="UP000627369">
    <property type="component" value="Unassembled WGS sequence"/>
</dbReference>